<comment type="caution">
    <text evidence="2">The sequence shown here is derived from an EMBL/GenBank/DDBJ whole genome shotgun (WGS) entry which is preliminary data.</text>
</comment>
<gene>
    <name evidence="2" type="ORF">DFP89_102222</name>
</gene>
<protein>
    <submittedName>
        <fullName evidence="2">FkbM family methyltransferase</fullName>
    </submittedName>
</protein>
<dbReference type="RefSeq" id="WP_114348017.1">
    <property type="nucleotide sequence ID" value="NZ_QPJL01000002.1"/>
</dbReference>
<evidence type="ECO:0000313" key="3">
    <source>
        <dbReference type="Proteomes" id="UP000253345"/>
    </source>
</evidence>
<dbReference type="GO" id="GO:0032259">
    <property type="term" value="P:methylation"/>
    <property type="evidence" value="ECO:0007669"/>
    <property type="project" value="UniProtKB-KW"/>
</dbReference>
<keyword evidence="2" id="KW-0489">Methyltransferase</keyword>
<keyword evidence="2" id="KW-0808">Transferase</keyword>
<feature type="compositionally biased region" description="Acidic residues" evidence="1">
    <location>
        <begin position="10"/>
        <end position="19"/>
    </location>
</feature>
<dbReference type="AlphaFoldDB" id="A0A368Z759"/>
<dbReference type="NCBIfam" id="TIGR01444">
    <property type="entry name" value="fkbM_fam"/>
    <property type="match status" value="1"/>
</dbReference>
<name>A0A368Z759_9RHOB</name>
<feature type="region of interest" description="Disordered" evidence="1">
    <location>
        <begin position="1"/>
        <end position="23"/>
    </location>
</feature>
<dbReference type="Gene3D" id="3.40.50.150">
    <property type="entry name" value="Vaccinia Virus protein VP39"/>
    <property type="match status" value="1"/>
</dbReference>
<dbReference type="EMBL" id="QPJL01000002">
    <property type="protein sequence ID" value="RCW88292.1"/>
    <property type="molecule type" value="Genomic_DNA"/>
</dbReference>
<accession>A0A368Z759</accession>
<dbReference type="GO" id="GO:0008168">
    <property type="term" value="F:methyltransferase activity"/>
    <property type="evidence" value="ECO:0007669"/>
    <property type="project" value="UniProtKB-KW"/>
</dbReference>
<proteinExistence type="predicted"/>
<dbReference type="Proteomes" id="UP000253345">
    <property type="component" value="Unassembled WGS sequence"/>
</dbReference>
<dbReference type="OrthoDB" id="5679686at2"/>
<sequence length="270" mass="30265">MAEFQVSEMDSVDSLDQNESEPSADAALFDRAKRVLDRLDQQINLMSNPVDGTCPVFHLDEVFQIALPWASFESYQYRIVNRHSVPDPVLFTQLFDLIPTLAGKALLDIGSFTGLQALVIRRFMSPSHVHMIEPQNMLQAPLKRTIDANPEGCPVTLVQEIIDDETSAMAISAVRTERLSETSYLRRDGGKLKSKSIDRLKLKNIGMINLDIPGTKVYALKGAETMLKKQRPVVMVNLSGRDVVEMKAFMEPLSYDFVRLGAHSALFLPR</sequence>
<evidence type="ECO:0000256" key="1">
    <source>
        <dbReference type="SAM" id="MobiDB-lite"/>
    </source>
</evidence>
<evidence type="ECO:0000313" key="2">
    <source>
        <dbReference type="EMBL" id="RCW88292.1"/>
    </source>
</evidence>
<dbReference type="InterPro" id="IPR029063">
    <property type="entry name" value="SAM-dependent_MTases_sf"/>
</dbReference>
<keyword evidence="3" id="KW-1185">Reference proteome</keyword>
<organism evidence="2 3">
    <name type="scientific">Paracoccus lutimaris</name>
    <dbReference type="NCBI Taxonomy" id="1490030"/>
    <lineage>
        <taxon>Bacteria</taxon>
        <taxon>Pseudomonadati</taxon>
        <taxon>Pseudomonadota</taxon>
        <taxon>Alphaproteobacteria</taxon>
        <taxon>Rhodobacterales</taxon>
        <taxon>Paracoccaceae</taxon>
        <taxon>Paracoccus</taxon>
    </lineage>
</organism>
<reference evidence="2 3" key="1">
    <citation type="submission" date="2018-07" db="EMBL/GenBank/DDBJ databases">
        <title>Genomic Encyclopedia of Type Strains, Phase III (KMG-III): the genomes of soil and plant-associated and newly described type strains.</title>
        <authorList>
            <person name="Whitman W."/>
        </authorList>
    </citation>
    <scope>NUCLEOTIDE SEQUENCE [LARGE SCALE GENOMIC DNA]</scope>
    <source>
        <strain evidence="2 3">CECT 8525</strain>
    </source>
</reference>
<dbReference type="InterPro" id="IPR006342">
    <property type="entry name" value="FkbM_mtfrase"/>
</dbReference>
<dbReference type="SUPFAM" id="SSF53335">
    <property type="entry name" value="S-adenosyl-L-methionine-dependent methyltransferases"/>
    <property type="match status" value="1"/>
</dbReference>